<sequence>MKTSNRYMLRWRIPNQEYRGIMTIVHKSGNIHKNADGLTRWALANTPENPAWVTQEEYHIKGIWVIDIGTELFNQVKESYKMERNCDILCQSLMKDCKDPSISSKLDEIWKRAYYEGRFHLLDRILYHRTKHTCVMALTDRTVINTILH</sequence>
<accession>A0A9Q3FU31</accession>
<organism evidence="1 2">
    <name type="scientific">Austropuccinia psidii MF-1</name>
    <dbReference type="NCBI Taxonomy" id="1389203"/>
    <lineage>
        <taxon>Eukaryota</taxon>
        <taxon>Fungi</taxon>
        <taxon>Dikarya</taxon>
        <taxon>Basidiomycota</taxon>
        <taxon>Pucciniomycotina</taxon>
        <taxon>Pucciniomycetes</taxon>
        <taxon>Pucciniales</taxon>
        <taxon>Sphaerophragmiaceae</taxon>
        <taxon>Austropuccinia</taxon>
    </lineage>
</organism>
<dbReference type="EMBL" id="AVOT02048698">
    <property type="protein sequence ID" value="MBW0543905.1"/>
    <property type="molecule type" value="Genomic_DNA"/>
</dbReference>
<comment type="caution">
    <text evidence="1">The sequence shown here is derived from an EMBL/GenBank/DDBJ whole genome shotgun (WGS) entry which is preliminary data.</text>
</comment>
<keyword evidence="2" id="KW-1185">Reference proteome</keyword>
<evidence type="ECO:0000313" key="1">
    <source>
        <dbReference type="EMBL" id="MBW0543905.1"/>
    </source>
</evidence>
<name>A0A9Q3FU31_9BASI</name>
<gene>
    <name evidence="1" type="ORF">O181_083620</name>
</gene>
<proteinExistence type="predicted"/>
<dbReference type="Proteomes" id="UP000765509">
    <property type="component" value="Unassembled WGS sequence"/>
</dbReference>
<reference evidence="1" key="1">
    <citation type="submission" date="2021-03" db="EMBL/GenBank/DDBJ databases">
        <title>Draft genome sequence of rust myrtle Austropuccinia psidii MF-1, a brazilian biotype.</title>
        <authorList>
            <person name="Quecine M.C."/>
            <person name="Pachon D.M.R."/>
            <person name="Bonatelli M.L."/>
            <person name="Correr F.H."/>
            <person name="Franceschini L.M."/>
            <person name="Leite T.F."/>
            <person name="Margarido G.R.A."/>
            <person name="Almeida C.A."/>
            <person name="Ferrarezi J.A."/>
            <person name="Labate C.A."/>
        </authorList>
    </citation>
    <scope>NUCLEOTIDE SEQUENCE</scope>
    <source>
        <strain evidence="1">MF-1</strain>
    </source>
</reference>
<protein>
    <submittedName>
        <fullName evidence="1">Uncharacterized protein</fullName>
    </submittedName>
</protein>
<dbReference type="AlphaFoldDB" id="A0A9Q3FU31"/>
<evidence type="ECO:0000313" key="2">
    <source>
        <dbReference type="Proteomes" id="UP000765509"/>
    </source>
</evidence>